<dbReference type="OrthoDB" id="9797538at2"/>
<dbReference type="EMBL" id="CP002000">
    <property type="protein sequence ID" value="ADJ48697.1"/>
    <property type="molecule type" value="Genomic_DNA"/>
</dbReference>
<dbReference type="eggNOG" id="COG0300">
    <property type="taxonomic scope" value="Bacteria"/>
</dbReference>
<dbReference type="NCBIfam" id="NF006099">
    <property type="entry name" value="PRK08251.1"/>
    <property type="match status" value="1"/>
</dbReference>
<proteinExistence type="inferred from homology"/>
<dbReference type="GeneID" id="92874627"/>
<feature type="domain" description="Ketoreductase" evidence="3">
    <location>
        <begin position="5"/>
        <end position="187"/>
    </location>
</feature>
<name>A0A0H3DEP8_AMYMU</name>
<sequence>MTLRQNILITGASSGLGEGMARQFAAKGRNLALCARRTERLEKLAAELTAAHPGIQVVTRTLDVTDHDRVFAVFAEFRDELGSLDRVIVNAGLGKGQPVGTGRFDANRQTLEVNFVAAAAQIEAAAGIFREQGAGHLAVISSFSAIRPFPGKLTAYAASKAGISAFVDGTRLELKRQGIAVTDVRPGYIESEMNDRIGRNPLLAKAETGARGLAKAIEAERARAYAPAWPWVPLSAVMRVVPTALLRKFA</sequence>
<dbReference type="GO" id="GO:0016020">
    <property type="term" value="C:membrane"/>
    <property type="evidence" value="ECO:0007669"/>
    <property type="project" value="TreeGrafter"/>
</dbReference>
<evidence type="ECO:0000259" key="3">
    <source>
        <dbReference type="SMART" id="SM00822"/>
    </source>
</evidence>
<dbReference type="InterPro" id="IPR036291">
    <property type="entry name" value="NAD(P)-bd_dom_sf"/>
</dbReference>
<dbReference type="AlphaFoldDB" id="A0A0H3DEP8"/>
<dbReference type="PANTHER" id="PTHR44196:SF1">
    <property type="entry name" value="DEHYDROGENASE_REDUCTASE SDR FAMILY MEMBER 7B"/>
    <property type="match status" value="1"/>
</dbReference>
<keyword evidence="2" id="KW-0560">Oxidoreductase</keyword>
<evidence type="ECO:0000313" key="5">
    <source>
        <dbReference type="Proteomes" id="UP000000328"/>
    </source>
</evidence>
<dbReference type="PRINTS" id="PR00081">
    <property type="entry name" value="GDHRDH"/>
</dbReference>
<dbReference type="GO" id="GO:0016491">
    <property type="term" value="F:oxidoreductase activity"/>
    <property type="evidence" value="ECO:0007669"/>
    <property type="project" value="UniProtKB-KW"/>
</dbReference>
<dbReference type="KEGG" id="amd:AMED_6978"/>
<evidence type="ECO:0000256" key="2">
    <source>
        <dbReference type="ARBA" id="ARBA00023002"/>
    </source>
</evidence>
<dbReference type="HOGENOM" id="CLU_010194_2_1_11"/>
<dbReference type="PANTHER" id="PTHR44196">
    <property type="entry name" value="DEHYDROGENASE/REDUCTASE SDR FAMILY MEMBER 7B"/>
    <property type="match status" value="1"/>
</dbReference>
<accession>A0A0H3DEP8</accession>
<dbReference type="InterPro" id="IPR057326">
    <property type="entry name" value="KR_dom"/>
</dbReference>
<dbReference type="PATRIC" id="fig|749927.5.peg.7256"/>
<protein>
    <submittedName>
        <fullName evidence="4">Short-chain dehydrogenase</fullName>
    </submittedName>
</protein>
<evidence type="ECO:0000256" key="1">
    <source>
        <dbReference type="ARBA" id="ARBA00006484"/>
    </source>
</evidence>
<dbReference type="SMART" id="SM00822">
    <property type="entry name" value="PKS_KR"/>
    <property type="match status" value="1"/>
</dbReference>
<evidence type="ECO:0000313" key="4">
    <source>
        <dbReference type="EMBL" id="ADJ48697.1"/>
    </source>
</evidence>
<organism evidence="4 5">
    <name type="scientific">Amycolatopsis mediterranei (strain U-32)</name>
    <dbReference type="NCBI Taxonomy" id="749927"/>
    <lineage>
        <taxon>Bacteria</taxon>
        <taxon>Bacillati</taxon>
        <taxon>Actinomycetota</taxon>
        <taxon>Actinomycetes</taxon>
        <taxon>Pseudonocardiales</taxon>
        <taxon>Pseudonocardiaceae</taxon>
        <taxon>Amycolatopsis</taxon>
    </lineage>
</organism>
<dbReference type="Proteomes" id="UP000000328">
    <property type="component" value="Chromosome"/>
</dbReference>
<gene>
    <name evidence="4" type="ordered locus">AMED_6978</name>
</gene>
<comment type="similarity">
    <text evidence="1">Belongs to the short-chain dehydrogenases/reductases (SDR) family.</text>
</comment>
<dbReference type="Pfam" id="PF00106">
    <property type="entry name" value="adh_short"/>
    <property type="match status" value="1"/>
</dbReference>
<reference evidence="4 5" key="1">
    <citation type="journal article" date="2010" name="Cell Res.">
        <title>Complete genome sequence of the rifamycin SV-producing Amycolatopsis mediterranei U32 revealed its genetic characteristics in phylogeny and metabolism.</title>
        <authorList>
            <person name="Zhao W."/>
            <person name="Zhong Y."/>
            <person name="Yuan H."/>
            <person name="Wang J."/>
            <person name="Zheng H."/>
            <person name="Wang Y."/>
            <person name="Cen X."/>
            <person name="Xu F."/>
            <person name="Bai J."/>
            <person name="Han X."/>
            <person name="Lu G."/>
            <person name="Zhu Y."/>
            <person name="Shao Z."/>
            <person name="Yan H."/>
            <person name="Li C."/>
            <person name="Peng N."/>
            <person name="Zhang Z."/>
            <person name="Zhang Y."/>
            <person name="Lin W."/>
            <person name="Fan Y."/>
            <person name="Qin Z."/>
            <person name="Hu Y."/>
            <person name="Zhu B."/>
            <person name="Wang S."/>
            <person name="Ding X."/>
            <person name="Zhao G.P."/>
        </authorList>
    </citation>
    <scope>NUCLEOTIDE SEQUENCE [LARGE SCALE GENOMIC DNA]</scope>
    <source>
        <strain evidence="5">U-32</strain>
    </source>
</reference>
<dbReference type="SUPFAM" id="SSF51735">
    <property type="entry name" value="NAD(P)-binding Rossmann-fold domains"/>
    <property type="match status" value="1"/>
</dbReference>
<dbReference type="Gene3D" id="3.40.50.720">
    <property type="entry name" value="NAD(P)-binding Rossmann-like Domain"/>
    <property type="match status" value="1"/>
</dbReference>
<dbReference type="RefSeq" id="WP_013228742.1">
    <property type="nucleotide sequence ID" value="NC_014318.1"/>
</dbReference>
<dbReference type="InterPro" id="IPR002347">
    <property type="entry name" value="SDR_fam"/>
</dbReference>